<feature type="domain" description="HAMP" evidence="14">
    <location>
        <begin position="205"/>
        <end position="256"/>
    </location>
</feature>
<keyword evidence="4" id="KW-1003">Cell membrane</keyword>
<keyword evidence="6" id="KW-0808">Transferase</keyword>
<proteinExistence type="predicted"/>
<dbReference type="InterPro" id="IPR036890">
    <property type="entry name" value="HATPase_C_sf"/>
</dbReference>
<evidence type="ECO:0000256" key="2">
    <source>
        <dbReference type="ARBA" id="ARBA00004651"/>
    </source>
</evidence>
<dbReference type="PROSITE" id="PS50109">
    <property type="entry name" value="HIS_KIN"/>
    <property type="match status" value="1"/>
</dbReference>
<evidence type="ECO:0000259" key="14">
    <source>
        <dbReference type="PROSITE" id="PS50885"/>
    </source>
</evidence>
<dbReference type="InterPro" id="IPR005467">
    <property type="entry name" value="His_kinase_dom"/>
</dbReference>
<evidence type="ECO:0000256" key="9">
    <source>
        <dbReference type="ARBA" id="ARBA00022989"/>
    </source>
</evidence>
<feature type="domain" description="Histidine kinase" evidence="13">
    <location>
        <begin position="263"/>
        <end position="485"/>
    </location>
</feature>
<dbReference type="SMART" id="SM00304">
    <property type="entry name" value="HAMP"/>
    <property type="match status" value="1"/>
</dbReference>
<dbReference type="PANTHER" id="PTHR45436">
    <property type="entry name" value="SENSOR HISTIDINE KINASE YKOH"/>
    <property type="match status" value="1"/>
</dbReference>
<keyword evidence="10" id="KW-0902">Two-component regulatory system</keyword>
<accession>D7DKF9</accession>
<organism evidence="15 16">
    <name type="scientific">Methylotenera versatilis (strain 301)</name>
    <dbReference type="NCBI Taxonomy" id="666681"/>
    <lineage>
        <taxon>Bacteria</taxon>
        <taxon>Pseudomonadati</taxon>
        <taxon>Pseudomonadota</taxon>
        <taxon>Betaproteobacteria</taxon>
        <taxon>Nitrosomonadales</taxon>
        <taxon>Methylophilaceae</taxon>
        <taxon>Methylotenera</taxon>
    </lineage>
</organism>
<keyword evidence="16" id="KW-1185">Reference proteome</keyword>
<dbReference type="GO" id="GO:0000155">
    <property type="term" value="F:phosphorelay sensor kinase activity"/>
    <property type="evidence" value="ECO:0007669"/>
    <property type="project" value="InterPro"/>
</dbReference>
<comment type="subcellular location">
    <subcellularLocation>
        <location evidence="2">Cell membrane</location>
        <topology evidence="2">Multi-pass membrane protein</topology>
    </subcellularLocation>
</comment>
<dbReference type="SMART" id="SM00387">
    <property type="entry name" value="HATPase_c"/>
    <property type="match status" value="1"/>
</dbReference>
<feature type="transmembrane region" description="Helical" evidence="12">
    <location>
        <begin position="7"/>
        <end position="27"/>
    </location>
</feature>
<evidence type="ECO:0000256" key="1">
    <source>
        <dbReference type="ARBA" id="ARBA00000085"/>
    </source>
</evidence>
<dbReference type="SUPFAM" id="SSF103190">
    <property type="entry name" value="Sensory domain-like"/>
    <property type="match status" value="1"/>
</dbReference>
<dbReference type="CDD" id="cd00082">
    <property type="entry name" value="HisKA"/>
    <property type="match status" value="1"/>
</dbReference>
<dbReference type="AlphaFoldDB" id="D7DKF9"/>
<keyword evidence="9 12" id="KW-1133">Transmembrane helix</keyword>
<evidence type="ECO:0000256" key="7">
    <source>
        <dbReference type="ARBA" id="ARBA00022692"/>
    </source>
</evidence>
<dbReference type="STRING" id="666681.M301_2033"/>
<feature type="transmembrane region" description="Helical" evidence="12">
    <location>
        <begin position="185"/>
        <end position="205"/>
    </location>
</feature>
<dbReference type="EC" id="2.7.13.3" evidence="3"/>
<dbReference type="RefSeq" id="WP_013148717.1">
    <property type="nucleotide sequence ID" value="NC_014207.1"/>
</dbReference>
<dbReference type="InterPro" id="IPR004358">
    <property type="entry name" value="Sig_transdc_His_kin-like_C"/>
</dbReference>
<dbReference type="KEGG" id="meh:M301_2033"/>
<reference evidence="15 16" key="2">
    <citation type="journal article" date="2011" name="J. Bacteriol.">
        <title>Genomes of three methylotrophs from a single niche uncover genetic and metabolic divergence of Methylophilaceae.</title>
        <authorList>
            <person name="Lapidus A."/>
            <person name="Clum A."/>
            <person name="Labutti K."/>
            <person name="Kaluzhnaya M.G."/>
            <person name="Lim S."/>
            <person name="Beck D.A."/>
            <person name="Glavina Del Rio T."/>
            <person name="Nolan M."/>
            <person name="Mavromatis K."/>
            <person name="Huntemann M."/>
            <person name="Lucas S."/>
            <person name="Lidstrom M.E."/>
            <person name="Ivanova N."/>
            <person name="Chistoserdova L."/>
        </authorList>
    </citation>
    <scope>NUCLEOTIDE SEQUENCE [LARGE SCALE GENOMIC DNA]</scope>
    <source>
        <strain evidence="15 16">301</strain>
    </source>
</reference>
<dbReference type="NCBIfam" id="NF008312">
    <property type="entry name" value="PRK11100.1"/>
    <property type="match status" value="1"/>
</dbReference>
<keyword evidence="5" id="KW-0597">Phosphoprotein</keyword>
<dbReference type="eggNOG" id="COG3290">
    <property type="taxonomic scope" value="Bacteria"/>
</dbReference>
<evidence type="ECO:0000313" key="15">
    <source>
        <dbReference type="EMBL" id="ADI30405.1"/>
    </source>
</evidence>
<evidence type="ECO:0000256" key="10">
    <source>
        <dbReference type="ARBA" id="ARBA00023012"/>
    </source>
</evidence>
<dbReference type="Pfam" id="PF00512">
    <property type="entry name" value="HisKA"/>
    <property type="match status" value="1"/>
</dbReference>
<dbReference type="InterPro" id="IPR003661">
    <property type="entry name" value="HisK_dim/P_dom"/>
</dbReference>
<dbReference type="InterPro" id="IPR003660">
    <property type="entry name" value="HAMP_dom"/>
</dbReference>
<dbReference type="InterPro" id="IPR029151">
    <property type="entry name" value="Sensor-like_sf"/>
</dbReference>
<sequence length="485" mass="53598">MKISLKIFLGYFLLVGLAAWFVLYVFVDEVKPGVRQAMEDTLVDTANVLAELAANDVKTDTIQTGNFAQSLIKYQSHATKANIWGIKKQSADYRVYITDTNGIVIFDSANLALGQDYSKWNDVYLTLKGKYGVRSSPAVIGDEESDTIMYIAAPIKDGGKIIGSLTVAKANRTLLPFIERAQNKIIRWGALLFGLSLIIGVLFTWRFTRKINALRDYAVKITNGEKAAPPTSSNDELTELAKAMQTMRGELDGKQYIQDSVQHLTHELKSPITAIQASLELISPSMPPETQAHFLAQIKTQSNRVQTIIQNMLGLATLEHQQQLQHLTTVNLNDLVQTQITHLTNKAVQNHVLFKFSPLNPIEIQADTFLLGQAIYNLLENALDFSPPNGEINIATETSQTQIKLTVSDMGSGIPDYALDKIFDKFYSLPRPDFSINAGQKSTGLGLNFVQEVVKLHGGSVTLENRPLPNGEVYGAIATITLQKK</sequence>
<evidence type="ECO:0000256" key="8">
    <source>
        <dbReference type="ARBA" id="ARBA00022777"/>
    </source>
</evidence>
<dbReference type="InterPro" id="IPR036097">
    <property type="entry name" value="HisK_dim/P_sf"/>
</dbReference>
<dbReference type="Pfam" id="PF00672">
    <property type="entry name" value="HAMP"/>
    <property type="match status" value="1"/>
</dbReference>
<dbReference type="Gene3D" id="3.30.450.20">
    <property type="entry name" value="PAS domain"/>
    <property type="match status" value="1"/>
</dbReference>
<dbReference type="Gene3D" id="3.30.565.10">
    <property type="entry name" value="Histidine kinase-like ATPase, C-terminal domain"/>
    <property type="match status" value="1"/>
</dbReference>
<dbReference type="eggNOG" id="COG2205">
    <property type="taxonomic scope" value="Bacteria"/>
</dbReference>
<dbReference type="Gene3D" id="6.10.340.10">
    <property type="match status" value="1"/>
</dbReference>
<keyword evidence="7 12" id="KW-0812">Transmembrane</keyword>
<evidence type="ECO:0000256" key="4">
    <source>
        <dbReference type="ARBA" id="ARBA00022475"/>
    </source>
</evidence>
<dbReference type="CDD" id="cd06225">
    <property type="entry name" value="HAMP"/>
    <property type="match status" value="1"/>
</dbReference>
<dbReference type="SUPFAM" id="SSF47384">
    <property type="entry name" value="Homodimeric domain of signal transducing histidine kinase"/>
    <property type="match status" value="1"/>
</dbReference>
<dbReference type="Proteomes" id="UP000000383">
    <property type="component" value="Chromosome"/>
</dbReference>
<dbReference type="SUPFAM" id="SSF55874">
    <property type="entry name" value="ATPase domain of HSP90 chaperone/DNA topoisomerase II/histidine kinase"/>
    <property type="match status" value="1"/>
</dbReference>
<evidence type="ECO:0000256" key="6">
    <source>
        <dbReference type="ARBA" id="ARBA00022679"/>
    </source>
</evidence>
<dbReference type="OrthoDB" id="9806130at2"/>
<keyword evidence="11 12" id="KW-0472">Membrane</keyword>
<keyword evidence="8 15" id="KW-0418">Kinase</keyword>
<dbReference type="PRINTS" id="PR00344">
    <property type="entry name" value="BCTRLSENSOR"/>
</dbReference>
<evidence type="ECO:0000259" key="13">
    <source>
        <dbReference type="PROSITE" id="PS50109"/>
    </source>
</evidence>
<dbReference type="InterPro" id="IPR050428">
    <property type="entry name" value="TCS_sensor_his_kinase"/>
</dbReference>
<evidence type="ECO:0000313" key="16">
    <source>
        <dbReference type="Proteomes" id="UP000000383"/>
    </source>
</evidence>
<dbReference type="Pfam" id="PF02518">
    <property type="entry name" value="HATPase_c"/>
    <property type="match status" value="1"/>
</dbReference>
<reference evidence="16" key="1">
    <citation type="submission" date="2010-05" db="EMBL/GenBank/DDBJ databases">
        <title>Complete sequence of Methylotenera sp. 301.</title>
        <authorList>
            <person name="Lucas S."/>
            <person name="Copeland A."/>
            <person name="Lapidus A."/>
            <person name="Cheng J.-F."/>
            <person name="Bruce D."/>
            <person name="Goodwin L."/>
            <person name="Pitluck S."/>
            <person name="Clum A."/>
            <person name="Land M."/>
            <person name="Hauser L."/>
            <person name="Kyrpides N."/>
            <person name="Ivanova N."/>
            <person name="Chistoservova L."/>
            <person name="Kalyuzhnaya M."/>
            <person name="Woyke T."/>
        </authorList>
    </citation>
    <scope>NUCLEOTIDE SEQUENCE [LARGE SCALE GENOMIC DNA]</scope>
    <source>
        <strain evidence="16">301</strain>
    </source>
</reference>
<dbReference type="HOGENOM" id="CLU_000445_89_31_4"/>
<evidence type="ECO:0000256" key="3">
    <source>
        <dbReference type="ARBA" id="ARBA00012438"/>
    </source>
</evidence>
<dbReference type="SMART" id="SM00388">
    <property type="entry name" value="HisKA"/>
    <property type="match status" value="1"/>
</dbReference>
<dbReference type="PANTHER" id="PTHR45436:SF10">
    <property type="entry name" value="HISTIDINE KINASE"/>
    <property type="match status" value="1"/>
</dbReference>
<evidence type="ECO:0000256" key="12">
    <source>
        <dbReference type="SAM" id="Phobius"/>
    </source>
</evidence>
<evidence type="ECO:0000256" key="11">
    <source>
        <dbReference type="ARBA" id="ARBA00023136"/>
    </source>
</evidence>
<dbReference type="PROSITE" id="PS50885">
    <property type="entry name" value="HAMP"/>
    <property type="match status" value="1"/>
</dbReference>
<dbReference type="EMBL" id="CP002056">
    <property type="protein sequence ID" value="ADI30405.1"/>
    <property type="molecule type" value="Genomic_DNA"/>
</dbReference>
<evidence type="ECO:0000256" key="5">
    <source>
        <dbReference type="ARBA" id="ARBA00022553"/>
    </source>
</evidence>
<name>D7DKF9_METV0</name>
<protein>
    <recommendedName>
        <fullName evidence="3">histidine kinase</fullName>
        <ecNumber evidence="3">2.7.13.3</ecNumber>
    </recommendedName>
</protein>
<dbReference type="GO" id="GO:0005886">
    <property type="term" value="C:plasma membrane"/>
    <property type="evidence" value="ECO:0007669"/>
    <property type="project" value="UniProtKB-SubCell"/>
</dbReference>
<comment type="catalytic activity">
    <reaction evidence="1">
        <text>ATP + protein L-histidine = ADP + protein N-phospho-L-histidine.</text>
        <dbReference type="EC" id="2.7.13.3"/>
    </reaction>
</comment>
<gene>
    <name evidence="15" type="ordered locus">M301_2033</name>
</gene>
<dbReference type="InterPro" id="IPR003594">
    <property type="entry name" value="HATPase_dom"/>
</dbReference>